<dbReference type="AlphaFoldDB" id="A0A3N0DQ46"/>
<protein>
    <submittedName>
        <fullName evidence="1">Uncharacterized protein</fullName>
    </submittedName>
</protein>
<proteinExistence type="predicted"/>
<gene>
    <name evidence="1" type="ORF">EFL95_17380</name>
</gene>
<comment type="caution">
    <text evidence="1">The sequence shown here is derived from an EMBL/GenBank/DDBJ whole genome shotgun (WGS) entry which is preliminary data.</text>
</comment>
<dbReference type="EMBL" id="RJSG01000003">
    <property type="protein sequence ID" value="RNL77764.1"/>
    <property type="molecule type" value="Genomic_DNA"/>
</dbReference>
<keyword evidence="2" id="KW-1185">Reference proteome</keyword>
<reference evidence="1 2" key="1">
    <citation type="submission" date="2018-11" db="EMBL/GenBank/DDBJ databases">
        <authorList>
            <person name="Li F."/>
        </authorList>
    </citation>
    <scope>NUCLEOTIDE SEQUENCE [LARGE SCALE GENOMIC DNA]</scope>
    <source>
        <strain evidence="1 2">KIS18-7</strain>
    </source>
</reference>
<evidence type="ECO:0000313" key="2">
    <source>
        <dbReference type="Proteomes" id="UP000277094"/>
    </source>
</evidence>
<dbReference type="RefSeq" id="WP_123235350.1">
    <property type="nucleotide sequence ID" value="NZ_RJSG01000003.1"/>
</dbReference>
<organism evidence="1 2">
    <name type="scientific">Nocardioides marmorisolisilvae</name>
    <dbReference type="NCBI Taxonomy" id="1542737"/>
    <lineage>
        <taxon>Bacteria</taxon>
        <taxon>Bacillati</taxon>
        <taxon>Actinomycetota</taxon>
        <taxon>Actinomycetes</taxon>
        <taxon>Propionibacteriales</taxon>
        <taxon>Nocardioidaceae</taxon>
        <taxon>Nocardioides</taxon>
    </lineage>
</organism>
<dbReference type="Proteomes" id="UP000277094">
    <property type="component" value="Unassembled WGS sequence"/>
</dbReference>
<accession>A0A3N0DQ46</accession>
<sequence>MDVERRPVAIALLIAGLCAAAAVITAVREPGPLLALGTRDSDQVHLRCSTAQVSFSIRAGDPTRGTLRIEDDQDRTWQLRWSRPDAPASVSTRGGVAVLEVLFTDLDDGTAVDVRPASEASWCRLAPDLYSSS</sequence>
<evidence type="ECO:0000313" key="1">
    <source>
        <dbReference type="EMBL" id="RNL77764.1"/>
    </source>
</evidence>
<name>A0A3N0DQ46_9ACTN</name>